<dbReference type="GO" id="GO:0016491">
    <property type="term" value="F:oxidoreductase activity"/>
    <property type="evidence" value="ECO:0007669"/>
    <property type="project" value="UniProtKB-KW"/>
</dbReference>
<dbReference type="PRINTS" id="PR00081">
    <property type="entry name" value="GDHRDH"/>
</dbReference>
<dbReference type="Proteomes" id="UP000031572">
    <property type="component" value="Unassembled WGS sequence"/>
</dbReference>
<dbReference type="CDD" id="cd05371">
    <property type="entry name" value="HSD10-like_SDR_c"/>
    <property type="match status" value="1"/>
</dbReference>
<dbReference type="FunFam" id="3.40.50.720:FF:000215">
    <property type="entry name" value="3-hydroxyacyl-CoA dehydrogenase type-2"/>
    <property type="match status" value="1"/>
</dbReference>
<evidence type="ECO:0000259" key="4">
    <source>
        <dbReference type="SMART" id="SM00822"/>
    </source>
</evidence>
<dbReference type="Gene3D" id="3.40.50.720">
    <property type="entry name" value="NAD(P)-binding Rossmann-like Domain"/>
    <property type="match status" value="1"/>
</dbReference>
<dbReference type="InterPro" id="IPR057326">
    <property type="entry name" value="KR_dom"/>
</dbReference>
<evidence type="ECO:0000256" key="3">
    <source>
        <dbReference type="RuleBase" id="RU000363"/>
    </source>
</evidence>
<dbReference type="EMBL" id="JWJG01000028">
    <property type="protein sequence ID" value="KIF81065.1"/>
    <property type="molecule type" value="Genomic_DNA"/>
</dbReference>
<feature type="domain" description="Ketoreductase" evidence="4">
    <location>
        <begin position="6"/>
        <end position="195"/>
    </location>
</feature>
<dbReference type="PANTHER" id="PTHR43658:SF8">
    <property type="entry name" value="17-BETA-HYDROXYSTEROID DEHYDROGENASE 14-RELATED"/>
    <property type="match status" value="1"/>
</dbReference>
<proteinExistence type="inferred from homology"/>
<keyword evidence="2" id="KW-0560">Oxidoreductase</keyword>
<dbReference type="InterPro" id="IPR036291">
    <property type="entry name" value="NAD(P)-bd_dom_sf"/>
</dbReference>
<comment type="similarity">
    <text evidence="1 3">Belongs to the short-chain dehydrogenases/reductases (SDR) family.</text>
</comment>
<dbReference type="PANTHER" id="PTHR43658">
    <property type="entry name" value="SHORT-CHAIN DEHYDROGENASE/REDUCTASE"/>
    <property type="match status" value="1"/>
</dbReference>
<dbReference type="InterPro" id="IPR020904">
    <property type="entry name" value="Sc_DH/Rdtase_CS"/>
</dbReference>
<dbReference type="InterPro" id="IPR002347">
    <property type="entry name" value="SDR_fam"/>
</dbReference>
<dbReference type="AlphaFoldDB" id="A0A0C2BIK8"/>
<protein>
    <submittedName>
        <fullName evidence="5">3-hydroxy-2-methylbutyryl-CoA dehydrogenase</fullName>
    </submittedName>
</protein>
<dbReference type="OrthoDB" id="9794138at2"/>
<evidence type="ECO:0000313" key="5">
    <source>
        <dbReference type="EMBL" id="KIF81065.1"/>
    </source>
</evidence>
<dbReference type="Pfam" id="PF00106">
    <property type="entry name" value="adh_short"/>
    <property type="match status" value="1"/>
</dbReference>
<dbReference type="RefSeq" id="WP_040039889.1">
    <property type="nucleotide sequence ID" value="NZ_JWJG01000028.1"/>
</dbReference>
<comment type="caution">
    <text evidence="5">The sequence shown here is derived from an EMBL/GenBank/DDBJ whole genome shotgun (WGS) entry which is preliminary data.</text>
</comment>
<evidence type="ECO:0000256" key="1">
    <source>
        <dbReference type="ARBA" id="ARBA00006484"/>
    </source>
</evidence>
<evidence type="ECO:0000313" key="6">
    <source>
        <dbReference type="Proteomes" id="UP000031572"/>
    </source>
</evidence>
<evidence type="ECO:0000256" key="2">
    <source>
        <dbReference type="ARBA" id="ARBA00023002"/>
    </source>
</evidence>
<dbReference type="PROSITE" id="PS00061">
    <property type="entry name" value="ADH_SHORT"/>
    <property type="match status" value="1"/>
</dbReference>
<dbReference type="PRINTS" id="PR00080">
    <property type="entry name" value="SDRFAMILY"/>
</dbReference>
<name>A0A0C2BIK8_9BURK</name>
<dbReference type="STRING" id="709839.TSA66_10005"/>
<accession>A0A0C2BIK8</accession>
<keyword evidence="6" id="KW-1185">Reference proteome</keyword>
<organism evidence="5 6">
    <name type="scientific">Noviherbaspirillum autotrophicum</name>
    <dbReference type="NCBI Taxonomy" id="709839"/>
    <lineage>
        <taxon>Bacteria</taxon>
        <taxon>Pseudomonadati</taxon>
        <taxon>Pseudomonadota</taxon>
        <taxon>Betaproteobacteria</taxon>
        <taxon>Burkholderiales</taxon>
        <taxon>Oxalobacteraceae</taxon>
        <taxon>Noviherbaspirillum</taxon>
    </lineage>
</organism>
<gene>
    <name evidence="5" type="ORF">TSA66_10005</name>
</gene>
<reference evidence="5 6" key="1">
    <citation type="submission" date="2014-12" db="EMBL/GenBank/DDBJ databases">
        <title>Denitrispirillum autotrophicum gen. nov., sp. nov., Denitrifying, Facultatively Autotrophic Bacteria Isolated from Rice Paddy Soil.</title>
        <authorList>
            <person name="Ishii S."/>
            <person name="Ashida N."/>
            <person name="Ohno H."/>
            <person name="Otsuka S."/>
            <person name="Yokota A."/>
            <person name="Senoo K."/>
        </authorList>
    </citation>
    <scope>NUCLEOTIDE SEQUENCE [LARGE SCALE GENOMIC DNA]</scope>
    <source>
        <strain evidence="5 6">TSA66</strain>
    </source>
</reference>
<dbReference type="SUPFAM" id="SSF51735">
    <property type="entry name" value="NAD(P)-binding Rossmann-fold domains"/>
    <property type="match status" value="1"/>
</dbReference>
<sequence length="254" mass="26264">MQIRGNVFVVTGGGSGLGAATARMIVERGGKVILADINQEAGTAMANALGTGARFVMTDVTSEASAKAAFIAATALGPLRGLVNCAGIAPAEKVMGREGAHKLESFARAININLVGSFNMLRLAAEIMSTAEPDANGERGVIVNTASVAAFDGQIGQAAYSASKGGVVAMTLPIARELARSNIRVMTIAPGIMETPMLMGMPAEVQEALGKMVPFPSRMGKPAEYAALVEHIFSNQYLNGEVIRLDGAIRMAAK</sequence>
<dbReference type="SMART" id="SM00822">
    <property type="entry name" value="PKS_KR"/>
    <property type="match status" value="1"/>
</dbReference>